<dbReference type="GeneID" id="88859144"/>
<sequence length="55" mass="6397">MDEYDFPEYGRQCELITPWRGYHRGTIVALSEHGFVVQFSSGAEIDVYKDEIILD</sequence>
<dbReference type="Proteomes" id="UP000475905">
    <property type="component" value="Unassembled WGS sequence"/>
</dbReference>
<dbReference type="AlphaFoldDB" id="A0A414FGC4"/>
<dbReference type="EMBL" id="VVYP01000010">
    <property type="protein sequence ID" value="KAA5463515.1"/>
    <property type="molecule type" value="Genomic_DNA"/>
</dbReference>
<reference evidence="2" key="3">
    <citation type="submission" date="2023-07" db="EMBL/GenBank/DDBJ databases">
        <title>Whole Genome Sequencing of Colonoscopy isolates.</title>
        <authorList>
            <person name="Surve S.V."/>
            <person name="Valls R.A."/>
            <person name="Barrak K.E."/>
            <person name="Gardner T.B."/>
            <person name="O'Toole G.A."/>
        </authorList>
    </citation>
    <scope>NUCLEOTIDE SEQUENCE</scope>
    <source>
        <strain evidence="2">GP0119</strain>
    </source>
</reference>
<dbReference type="RefSeq" id="WP_070613098.1">
    <property type="nucleotide sequence ID" value="NZ_CAXSSI010000013.1"/>
</dbReference>
<dbReference type="Proteomes" id="UP000284689">
    <property type="component" value="Unassembled WGS sequence"/>
</dbReference>
<evidence type="ECO:0000313" key="2">
    <source>
        <dbReference type="EMBL" id="MDO6359678.1"/>
    </source>
</evidence>
<dbReference type="EMBL" id="JAUONL010000021">
    <property type="protein sequence ID" value="MDO6359678.1"/>
    <property type="molecule type" value="Genomic_DNA"/>
</dbReference>
<dbReference type="Proteomes" id="UP001170023">
    <property type="component" value="Unassembled WGS sequence"/>
</dbReference>
<reference evidence="3 4" key="1">
    <citation type="submission" date="2018-08" db="EMBL/GenBank/DDBJ databases">
        <title>A genome reference for cultivated species of the human gut microbiota.</title>
        <authorList>
            <person name="Zou Y."/>
            <person name="Xue W."/>
            <person name="Luo G."/>
        </authorList>
    </citation>
    <scope>NUCLEOTIDE SEQUENCE [LARGE SCALE GENOMIC DNA]</scope>
    <source>
        <strain evidence="3 4">AM31-16AC</strain>
    </source>
</reference>
<evidence type="ECO:0000313" key="1">
    <source>
        <dbReference type="EMBL" id="KAA5463515.1"/>
    </source>
</evidence>
<accession>A0A414FGC4</accession>
<gene>
    <name evidence="3" type="ORF">DW794_15640</name>
    <name evidence="1" type="ORF">F2Y36_09525</name>
    <name evidence="2" type="ORF">Q4469_18705</name>
</gene>
<proteinExistence type="predicted"/>
<protein>
    <submittedName>
        <fullName evidence="3">Glyoxalase</fullName>
    </submittedName>
</protein>
<comment type="caution">
    <text evidence="3">The sequence shown here is derived from an EMBL/GenBank/DDBJ whole genome shotgun (WGS) entry which is preliminary data.</text>
</comment>
<evidence type="ECO:0000313" key="4">
    <source>
        <dbReference type="Proteomes" id="UP000284689"/>
    </source>
</evidence>
<name>A0A414FGC4_9BACE</name>
<reference evidence="1 5" key="2">
    <citation type="journal article" date="2019" name="Nat. Med.">
        <title>A library of human gut bacterial isolates paired with longitudinal multiomics data enables mechanistic microbiome research.</title>
        <authorList>
            <person name="Poyet M."/>
            <person name="Groussin M."/>
            <person name="Gibbons S.M."/>
            <person name="Avila-Pacheco J."/>
            <person name="Jiang X."/>
            <person name="Kearney S.M."/>
            <person name="Perrotta A.R."/>
            <person name="Berdy B."/>
            <person name="Zhao S."/>
            <person name="Lieberman T.D."/>
            <person name="Swanson P.K."/>
            <person name="Smith M."/>
            <person name="Roesemann S."/>
            <person name="Alexander J.E."/>
            <person name="Rich S.A."/>
            <person name="Livny J."/>
            <person name="Vlamakis H."/>
            <person name="Clish C."/>
            <person name="Bullock K."/>
            <person name="Deik A."/>
            <person name="Scott J."/>
            <person name="Pierce K.A."/>
            <person name="Xavier R.J."/>
            <person name="Alm E.J."/>
        </authorList>
    </citation>
    <scope>NUCLEOTIDE SEQUENCE [LARGE SCALE GENOMIC DNA]</scope>
    <source>
        <strain evidence="1 5">BIOML-A31</strain>
    </source>
</reference>
<evidence type="ECO:0000313" key="3">
    <source>
        <dbReference type="EMBL" id="RHD45801.1"/>
    </source>
</evidence>
<dbReference type="EMBL" id="QSJD01000028">
    <property type="protein sequence ID" value="RHD45801.1"/>
    <property type="molecule type" value="Genomic_DNA"/>
</dbReference>
<evidence type="ECO:0000313" key="5">
    <source>
        <dbReference type="Proteomes" id="UP000475905"/>
    </source>
</evidence>
<organism evidence="3 4">
    <name type="scientific">Bacteroides caccae</name>
    <dbReference type="NCBI Taxonomy" id="47678"/>
    <lineage>
        <taxon>Bacteria</taxon>
        <taxon>Pseudomonadati</taxon>
        <taxon>Bacteroidota</taxon>
        <taxon>Bacteroidia</taxon>
        <taxon>Bacteroidales</taxon>
        <taxon>Bacteroidaceae</taxon>
        <taxon>Bacteroides</taxon>
    </lineage>
</organism>